<organism evidence="1 2">
    <name type="scientific">Populus deltoides</name>
    <name type="common">Eastern poplar</name>
    <name type="synonym">Eastern cottonwood</name>
    <dbReference type="NCBI Taxonomy" id="3696"/>
    <lineage>
        <taxon>Eukaryota</taxon>
        <taxon>Viridiplantae</taxon>
        <taxon>Streptophyta</taxon>
        <taxon>Embryophyta</taxon>
        <taxon>Tracheophyta</taxon>
        <taxon>Spermatophyta</taxon>
        <taxon>Magnoliopsida</taxon>
        <taxon>eudicotyledons</taxon>
        <taxon>Gunneridae</taxon>
        <taxon>Pentapetalae</taxon>
        <taxon>rosids</taxon>
        <taxon>fabids</taxon>
        <taxon>Malpighiales</taxon>
        <taxon>Salicaceae</taxon>
        <taxon>Saliceae</taxon>
        <taxon>Populus</taxon>
    </lineage>
</organism>
<dbReference type="CDD" id="cd07821">
    <property type="entry name" value="PYR_PYL_RCAR_like"/>
    <property type="match status" value="1"/>
</dbReference>
<dbReference type="InterPro" id="IPR019587">
    <property type="entry name" value="Polyketide_cyclase/dehydratase"/>
</dbReference>
<dbReference type="InterPro" id="IPR053249">
    <property type="entry name" value="LFS"/>
</dbReference>
<dbReference type="EMBL" id="JACEGQ020000006">
    <property type="protein sequence ID" value="KAH8504402.1"/>
    <property type="molecule type" value="Genomic_DNA"/>
</dbReference>
<sequence length="212" mass="23785">MVMNDPVERCRSYEMLENNAKDKPCVATIKGSPIFSGDIQHGARLSEETPIKWEGKSIVELKGPTADQIWPLLEDFCNINKWFPSIDVCNHVDGELGKPGLTRYCASKTLSTYGSYDEAEVRWVKERLLMINPAEKCLSYEVLENNSGFKSYVGTMKVLEINGSDAGENGCKIEWSFIADPVEGWTLEDFSSFINFCLQSMGKNMEQDVLSG</sequence>
<protein>
    <recommendedName>
        <fullName evidence="3">Lachrymatory factor synthase</fullName>
    </recommendedName>
</protein>
<keyword evidence="2" id="KW-1185">Reference proteome</keyword>
<dbReference type="GO" id="GO:0004864">
    <property type="term" value="F:protein phosphatase inhibitor activity"/>
    <property type="evidence" value="ECO:0007669"/>
    <property type="project" value="UniProtKB-ARBA"/>
</dbReference>
<dbReference type="Proteomes" id="UP000807159">
    <property type="component" value="Chromosome 6"/>
</dbReference>
<dbReference type="InterPro" id="IPR023393">
    <property type="entry name" value="START-like_dom_sf"/>
</dbReference>
<dbReference type="FunFam" id="3.30.530.20:FF:000064">
    <property type="entry name" value="Lachrymatory-factor synthase"/>
    <property type="match status" value="1"/>
</dbReference>
<name>A0A8T2YH98_POPDE</name>
<evidence type="ECO:0000313" key="1">
    <source>
        <dbReference type="EMBL" id="KAH8504402.1"/>
    </source>
</evidence>
<reference evidence="1" key="1">
    <citation type="journal article" date="2021" name="J. Hered.">
        <title>Genome Assembly of Salicaceae Populus deltoides (Eastern Cottonwood) I-69 Based on Nanopore Sequencing and Hi-C Technologies.</title>
        <authorList>
            <person name="Bai S."/>
            <person name="Wu H."/>
            <person name="Zhang J."/>
            <person name="Pan Z."/>
            <person name="Zhao W."/>
            <person name="Li Z."/>
            <person name="Tong C."/>
        </authorList>
    </citation>
    <scope>NUCLEOTIDE SEQUENCE</scope>
    <source>
        <tissue evidence="1">Leaf</tissue>
    </source>
</reference>
<proteinExistence type="predicted"/>
<gene>
    <name evidence="1" type="ORF">H0E87_011888</name>
</gene>
<dbReference type="AlphaFoldDB" id="A0A8T2YH98"/>
<evidence type="ECO:0000313" key="2">
    <source>
        <dbReference type="Proteomes" id="UP000807159"/>
    </source>
</evidence>
<dbReference type="SUPFAM" id="SSF55961">
    <property type="entry name" value="Bet v1-like"/>
    <property type="match status" value="1"/>
</dbReference>
<comment type="caution">
    <text evidence="1">The sequence shown here is derived from an EMBL/GenBank/DDBJ whole genome shotgun (WGS) entry which is preliminary data.</text>
</comment>
<dbReference type="PANTHER" id="PTHR33789:SF11">
    <property type="entry name" value="OS05G0202300 PROTEIN"/>
    <property type="match status" value="1"/>
</dbReference>
<dbReference type="PANTHER" id="PTHR33789">
    <property type="entry name" value="LACHRYMATORY-FACTOR SYNTHASE"/>
    <property type="match status" value="1"/>
</dbReference>
<evidence type="ECO:0008006" key="3">
    <source>
        <dbReference type="Google" id="ProtNLM"/>
    </source>
</evidence>
<dbReference type="Gene3D" id="3.30.530.20">
    <property type="match status" value="1"/>
</dbReference>
<dbReference type="Pfam" id="PF10604">
    <property type="entry name" value="Polyketide_cyc2"/>
    <property type="match status" value="1"/>
</dbReference>
<accession>A0A8T2YH98</accession>